<protein>
    <submittedName>
        <fullName evidence="2">Uncharacterized protein</fullName>
    </submittedName>
</protein>
<sequence length="64" mass="6601">MIVLSACILMGAASGCGKSQSAHSNEDAQRAAMRADLSKEPESVKQSVADAIKHTPASARTTSK</sequence>
<evidence type="ECO:0000256" key="1">
    <source>
        <dbReference type="SAM" id="MobiDB-lite"/>
    </source>
</evidence>
<evidence type="ECO:0000313" key="3">
    <source>
        <dbReference type="Proteomes" id="UP000287394"/>
    </source>
</evidence>
<dbReference type="Proteomes" id="UP000287394">
    <property type="component" value="Chromosome"/>
</dbReference>
<gene>
    <name evidence="2" type="ORF">CCAX7_25240</name>
</gene>
<accession>A0A402CVN1</accession>
<dbReference type="RefSeq" id="WP_119321425.1">
    <property type="nucleotide sequence ID" value="NZ_AP025739.1"/>
</dbReference>
<proteinExistence type="predicted"/>
<organism evidence="2 3">
    <name type="scientific">Capsulimonas corticalis</name>
    <dbReference type="NCBI Taxonomy" id="2219043"/>
    <lineage>
        <taxon>Bacteria</taxon>
        <taxon>Bacillati</taxon>
        <taxon>Armatimonadota</taxon>
        <taxon>Armatimonadia</taxon>
        <taxon>Capsulimonadales</taxon>
        <taxon>Capsulimonadaceae</taxon>
        <taxon>Capsulimonas</taxon>
    </lineage>
</organism>
<dbReference type="AlphaFoldDB" id="A0A402CVN1"/>
<feature type="region of interest" description="Disordered" evidence="1">
    <location>
        <begin position="15"/>
        <end position="64"/>
    </location>
</feature>
<dbReference type="EMBL" id="AP025739">
    <property type="protein sequence ID" value="BDI30473.1"/>
    <property type="molecule type" value="Genomic_DNA"/>
</dbReference>
<dbReference type="KEGG" id="ccot:CCAX7_25240"/>
<reference evidence="2 3" key="1">
    <citation type="journal article" date="2019" name="Int. J. Syst. Evol. Microbiol.">
        <title>Capsulimonas corticalis gen. nov., sp. nov., an aerobic capsulated bacterium, of a novel bacterial order, Capsulimonadales ord. nov., of the class Armatimonadia of the phylum Armatimonadetes.</title>
        <authorList>
            <person name="Li J."/>
            <person name="Kudo C."/>
            <person name="Tonouchi A."/>
        </authorList>
    </citation>
    <scope>NUCLEOTIDE SEQUENCE [LARGE SCALE GENOMIC DNA]</scope>
    <source>
        <strain evidence="2 3">AX-7</strain>
    </source>
</reference>
<evidence type="ECO:0000313" key="2">
    <source>
        <dbReference type="EMBL" id="BDI30473.1"/>
    </source>
</evidence>
<name>A0A402CVN1_9BACT</name>
<keyword evidence="3" id="KW-1185">Reference proteome</keyword>